<dbReference type="AlphaFoldDB" id="G8Y1N7"/>
<gene>
    <name evidence="2" type="primary">Piso0_005249</name>
    <name evidence="2" type="ORF">GNLVRS01_PISO0N11013g</name>
</gene>
<dbReference type="InParanoid" id="G8Y1N7"/>
<organism evidence="2 3">
    <name type="scientific">Pichia sorbitophila (strain ATCC MYA-4447 / BCRC 22081 / CBS 7064 / NBRC 10061 / NRRL Y-12695)</name>
    <name type="common">Hybrid yeast</name>
    <dbReference type="NCBI Taxonomy" id="559304"/>
    <lineage>
        <taxon>Eukaryota</taxon>
        <taxon>Fungi</taxon>
        <taxon>Dikarya</taxon>
        <taxon>Ascomycota</taxon>
        <taxon>Saccharomycotina</taxon>
        <taxon>Pichiomycetes</taxon>
        <taxon>Debaryomycetaceae</taxon>
        <taxon>Millerozyma</taxon>
    </lineage>
</organism>
<keyword evidence="3" id="KW-1185">Reference proteome</keyword>
<evidence type="ECO:0000313" key="2">
    <source>
        <dbReference type="EMBL" id="CCE86740.1"/>
    </source>
</evidence>
<dbReference type="HOGENOM" id="CLU_1627692_0_0_1"/>
<protein>
    <submittedName>
        <fullName evidence="2">Piso0_005249 protein</fullName>
    </submittedName>
</protein>
<reference evidence="2 3" key="1">
    <citation type="journal article" date="2012" name="G3 (Bethesda)">
        <title>Pichia sorbitophila, an interspecies yeast hybrid reveals early steps of genome resolution following polyploidization.</title>
        <authorList>
            <person name="Leh Louis V."/>
            <person name="Despons L."/>
            <person name="Friedrich A."/>
            <person name="Martin T."/>
            <person name="Durrens P."/>
            <person name="Casaregola S."/>
            <person name="Neuveglise C."/>
            <person name="Fairhead C."/>
            <person name="Marck C."/>
            <person name="Cruz J.A."/>
            <person name="Straub M.L."/>
            <person name="Kugler V."/>
            <person name="Sacerdot C."/>
            <person name="Uzunov Z."/>
            <person name="Thierry A."/>
            <person name="Weiss S."/>
            <person name="Bleykasten C."/>
            <person name="De Montigny J."/>
            <person name="Jacques N."/>
            <person name="Jung P."/>
            <person name="Lemaire M."/>
            <person name="Mallet S."/>
            <person name="Morel G."/>
            <person name="Richard G.F."/>
            <person name="Sarkar A."/>
            <person name="Savel G."/>
            <person name="Schacherer J."/>
            <person name="Seret M.L."/>
            <person name="Talla E."/>
            <person name="Samson G."/>
            <person name="Jubin C."/>
            <person name="Poulain J."/>
            <person name="Vacherie B."/>
            <person name="Barbe V."/>
            <person name="Pelletier E."/>
            <person name="Sherman D.J."/>
            <person name="Westhof E."/>
            <person name="Weissenbach J."/>
            <person name="Baret P.V."/>
            <person name="Wincker P."/>
            <person name="Gaillardin C."/>
            <person name="Dujon B."/>
            <person name="Souciet J.L."/>
        </authorList>
    </citation>
    <scope>NUCLEOTIDE SEQUENCE [LARGE SCALE GENOMIC DNA]</scope>
    <source>
        <strain evidence="3">ATCC MYA-4447 / BCRC 22081 / CBS 7064 / NBRC 10061 / NRRL Y-12695</strain>
    </source>
</reference>
<dbReference type="Proteomes" id="UP000005222">
    <property type="component" value="Chromosome N"/>
</dbReference>
<dbReference type="EMBL" id="FO082046">
    <property type="protein sequence ID" value="CCE86740.1"/>
    <property type="molecule type" value="Genomic_DNA"/>
</dbReference>
<proteinExistence type="predicted"/>
<feature type="region of interest" description="Disordered" evidence="1">
    <location>
        <begin position="41"/>
        <end position="66"/>
    </location>
</feature>
<name>G8Y1N7_PICSO</name>
<evidence type="ECO:0000313" key="3">
    <source>
        <dbReference type="Proteomes" id="UP000005222"/>
    </source>
</evidence>
<sequence>MKFIEVIDDKLDTSIDITSSQCSRNSSFHSSFESVSDMACSQKDNSRSSETEEFTFTNNTPAQEGQSRKRLIKLDMPRYCPPSDHIITALDHISTILNVGRPKMSPKKPELPKVKTNTKLSNYIHRLYVYERFLWEQQQTRDRYPDYGPTVGSHIKLKHPYDTSLSRKVSKKISQNWY</sequence>
<evidence type="ECO:0000256" key="1">
    <source>
        <dbReference type="SAM" id="MobiDB-lite"/>
    </source>
</evidence>
<dbReference type="eggNOG" id="ENOG502RQCT">
    <property type="taxonomic scope" value="Eukaryota"/>
</dbReference>
<accession>G8Y1N7</accession>